<keyword evidence="5 7" id="KW-0472">Membrane</keyword>
<dbReference type="InterPro" id="IPR011701">
    <property type="entry name" value="MFS"/>
</dbReference>
<reference evidence="10" key="1">
    <citation type="journal article" date="2019" name="Int. J. Syst. Evol. Microbiol.">
        <title>The Global Catalogue of Microorganisms (GCM) 10K type strain sequencing project: providing services to taxonomists for standard genome sequencing and annotation.</title>
        <authorList>
            <consortium name="The Broad Institute Genomics Platform"/>
            <consortium name="The Broad Institute Genome Sequencing Center for Infectious Disease"/>
            <person name="Wu L."/>
            <person name="Ma J."/>
        </authorList>
    </citation>
    <scope>NUCLEOTIDE SEQUENCE [LARGE SCALE GENOMIC DNA]</scope>
    <source>
        <strain evidence="10">CGMCC 1.8957</strain>
    </source>
</reference>
<feature type="domain" description="Major facilitator superfamily (MFS) profile" evidence="8">
    <location>
        <begin position="19"/>
        <end position="402"/>
    </location>
</feature>
<evidence type="ECO:0000256" key="2">
    <source>
        <dbReference type="ARBA" id="ARBA00022448"/>
    </source>
</evidence>
<feature type="transmembrane region" description="Helical" evidence="7">
    <location>
        <begin position="146"/>
        <end position="171"/>
    </location>
</feature>
<evidence type="ECO:0000259" key="8">
    <source>
        <dbReference type="PROSITE" id="PS50850"/>
    </source>
</evidence>
<evidence type="ECO:0000256" key="5">
    <source>
        <dbReference type="ARBA" id="ARBA00023136"/>
    </source>
</evidence>
<feature type="transmembrane region" description="Helical" evidence="7">
    <location>
        <begin position="378"/>
        <end position="399"/>
    </location>
</feature>
<evidence type="ECO:0000256" key="4">
    <source>
        <dbReference type="ARBA" id="ARBA00022989"/>
    </source>
</evidence>
<feature type="transmembrane region" description="Helical" evidence="7">
    <location>
        <begin position="312"/>
        <end position="335"/>
    </location>
</feature>
<dbReference type="PROSITE" id="PS50850">
    <property type="entry name" value="MFS"/>
    <property type="match status" value="1"/>
</dbReference>
<sequence>MEATARIASNAGRRPGLGQGSTVIAAGFLPILAIVSLFPAVPSIIDHFAGDPEAGWKVPAMVSAPGLAIAAIAPFAGILVDRFGRRRLLLFSTFFYALIGVIPFFLDNLNAIYGSRILLGVTEAAILTTLNTLIGDYWDDRGRRHWLALQGTVGPLLAAGMIYCAGMLTAVRWNGVFLIYLVALPIFAAMVVYLYEPASDATARKMLGIDQDRVARTPFPWSSVLQIGAVTLAAAVLYYVFIVNGGMAFREVGIQSSAKLGELTALPSLFVVVGAGLFWLMGRARAQLQLASCFGLLGVGLAMIGLAPDWKWMLAGLVIQQTGAGMTIPTLIAWAQTKLPFEHRGRGMGVWTACFFFGQFASPLLVSVVRGAVVTMQSAFLTAGVLGVLCALVSVGMALRAPVSHPVEV</sequence>
<keyword evidence="4 7" id="KW-1133">Transmembrane helix</keyword>
<feature type="transmembrane region" description="Helical" evidence="7">
    <location>
        <begin position="219"/>
        <end position="243"/>
    </location>
</feature>
<organism evidence="9 10">
    <name type="scientific">Sphingomonas glacialis</name>
    <dbReference type="NCBI Taxonomy" id="658225"/>
    <lineage>
        <taxon>Bacteria</taxon>
        <taxon>Pseudomonadati</taxon>
        <taxon>Pseudomonadota</taxon>
        <taxon>Alphaproteobacteria</taxon>
        <taxon>Sphingomonadales</taxon>
        <taxon>Sphingomonadaceae</taxon>
        <taxon>Sphingomonas</taxon>
    </lineage>
</organism>
<dbReference type="PANTHER" id="PTHR23501:SF191">
    <property type="entry name" value="VACUOLAR BASIC AMINO ACID TRANSPORTER 4"/>
    <property type="match status" value="1"/>
</dbReference>
<dbReference type="CDD" id="cd17473">
    <property type="entry name" value="MFS_arabinose_efflux_permease_like"/>
    <property type="match status" value="1"/>
</dbReference>
<feature type="transmembrane region" description="Helical" evidence="7">
    <location>
        <begin position="61"/>
        <end position="81"/>
    </location>
</feature>
<evidence type="ECO:0000313" key="9">
    <source>
        <dbReference type="EMBL" id="GHH06819.1"/>
    </source>
</evidence>
<protein>
    <recommendedName>
        <fullName evidence="6">MFS-type drug efflux transporter P55</fullName>
    </recommendedName>
</protein>
<evidence type="ECO:0000256" key="6">
    <source>
        <dbReference type="ARBA" id="ARBA00044273"/>
    </source>
</evidence>
<keyword evidence="3 7" id="KW-0812">Transmembrane</keyword>
<accession>A0ABQ3LF40</accession>
<dbReference type="PROSITE" id="PS00216">
    <property type="entry name" value="SUGAR_TRANSPORT_1"/>
    <property type="match status" value="1"/>
</dbReference>
<evidence type="ECO:0000256" key="7">
    <source>
        <dbReference type="SAM" id="Phobius"/>
    </source>
</evidence>
<dbReference type="InterPro" id="IPR036259">
    <property type="entry name" value="MFS_trans_sf"/>
</dbReference>
<dbReference type="PANTHER" id="PTHR23501">
    <property type="entry name" value="MAJOR FACILITATOR SUPERFAMILY"/>
    <property type="match status" value="1"/>
</dbReference>
<dbReference type="EMBL" id="BNAQ01000001">
    <property type="protein sequence ID" value="GHH06819.1"/>
    <property type="molecule type" value="Genomic_DNA"/>
</dbReference>
<dbReference type="RefSeq" id="WP_229839154.1">
    <property type="nucleotide sequence ID" value="NZ_BNAQ01000001.1"/>
</dbReference>
<feature type="transmembrane region" description="Helical" evidence="7">
    <location>
        <begin position="21"/>
        <end position="41"/>
    </location>
</feature>
<proteinExistence type="predicted"/>
<feature type="transmembrane region" description="Helical" evidence="7">
    <location>
        <begin position="263"/>
        <end position="281"/>
    </location>
</feature>
<comment type="caution">
    <text evidence="9">The sequence shown here is derived from an EMBL/GenBank/DDBJ whole genome shotgun (WGS) entry which is preliminary data.</text>
</comment>
<dbReference type="Gene3D" id="1.20.1250.20">
    <property type="entry name" value="MFS general substrate transporter like domains"/>
    <property type="match status" value="1"/>
</dbReference>
<comment type="subcellular location">
    <subcellularLocation>
        <location evidence="1">Endomembrane system</location>
        <topology evidence="1">Multi-pass membrane protein</topology>
    </subcellularLocation>
</comment>
<feature type="transmembrane region" description="Helical" evidence="7">
    <location>
        <begin position="112"/>
        <end position="134"/>
    </location>
</feature>
<keyword evidence="2" id="KW-0813">Transport</keyword>
<evidence type="ECO:0000313" key="10">
    <source>
        <dbReference type="Proteomes" id="UP000652430"/>
    </source>
</evidence>
<dbReference type="Pfam" id="PF07690">
    <property type="entry name" value="MFS_1"/>
    <property type="match status" value="2"/>
</dbReference>
<feature type="transmembrane region" description="Helical" evidence="7">
    <location>
        <begin position="288"/>
        <end position="306"/>
    </location>
</feature>
<name>A0ABQ3LF40_9SPHN</name>
<dbReference type="Proteomes" id="UP000652430">
    <property type="component" value="Unassembled WGS sequence"/>
</dbReference>
<dbReference type="SUPFAM" id="SSF103473">
    <property type="entry name" value="MFS general substrate transporter"/>
    <property type="match status" value="1"/>
</dbReference>
<feature type="transmembrane region" description="Helical" evidence="7">
    <location>
        <begin position="88"/>
        <end position="106"/>
    </location>
</feature>
<dbReference type="InterPro" id="IPR005829">
    <property type="entry name" value="Sugar_transporter_CS"/>
</dbReference>
<dbReference type="InterPro" id="IPR020846">
    <property type="entry name" value="MFS_dom"/>
</dbReference>
<evidence type="ECO:0000256" key="1">
    <source>
        <dbReference type="ARBA" id="ARBA00004127"/>
    </source>
</evidence>
<keyword evidence="10" id="KW-1185">Reference proteome</keyword>
<feature type="transmembrane region" description="Helical" evidence="7">
    <location>
        <begin position="347"/>
        <end position="366"/>
    </location>
</feature>
<gene>
    <name evidence="9" type="ORF">GCM10008023_00160</name>
</gene>
<evidence type="ECO:0000256" key="3">
    <source>
        <dbReference type="ARBA" id="ARBA00022692"/>
    </source>
</evidence>
<feature type="transmembrane region" description="Helical" evidence="7">
    <location>
        <begin position="177"/>
        <end position="198"/>
    </location>
</feature>